<sequence length="141" mass="16351">MDYHNGYVENVNNKITEINTLNEKSLSSASIEEALDIQTNELLPLVDEIKDYMDSQEPEPEVVKEYHSLRVDQVDTWYEAFQMKFDVLEKMVDKSISEAEADKVLMEADEKYMEAGEKAQKADQKMEDLADEYNLELEEEG</sequence>
<dbReference type="Proteomes" id="UP000658382">
    <property type="component" value="Unassembled WGS sequence"/>
</dbReference>
<reference evidence="2" key="2">
    <citation type="submission" date="2020-09" db="EMBL/GenBank/DDBJ databases">
        <authorList>
            <person name="Sun Q."/>
            <person name="Ohkuma M."/>
        </authorList>
    </citation>
    <scope>NUCLEOTIDE SEQUENCE</scope>
    <source>
        <strain evidence="2">JCM 12580</strain>
    </source>
</reference>
<gene>
    <name evidence="2" type="ORF">GCM10007063_33770</name>
</gene>
<protein>
    <submittedName>
        <fullName evidence="2">Uncharacterized protein</fullName>
    </submittedName>
</protein>
<reference evidence="2" key="1">
    <citation type="journal article" date="2014" name="Int. J. Syst. Evol. Microbiol.">
        <title>Complete genome sequence of Corynebacterium casei LMG S-19264T (=DSM 44701T), isolated from a smear-ripened cheese.</title>
        <authorList>
            <consortium name="US DOE Joint Genome Institute (JGI-PGF)"/>
            <person name="Walter F."/>
            <person name="Albersmeier A."/>
            <person name="Kalinowski J."/>
            <person name="Ruckert C."/>
        </authorList>
    </citation>
    <scope>NUCLEOTIDE SEQUENCE</scope>
    <source>
        <strain evidence="2">JCM 12580</strain>
    </source>
</reference>
<comment type="caution">
    <text evidence="2">The sequence shown here is derived from an EMBL/GenBank/DDBJ whole genome shotgun (WGS) entry which is preliminary data.</text>
</comment>
<proteinExistence type="predicted"/>
<feature type="coiled-coil region" evidence="1">
    <location>
        <begin position="105"/>
        <end position="139"/>
    </location>
</feature>
<evidence type="ECO:0000313" key="2">
    <source>
        <dbReference type="EMBL" id="GGK08606.1"/>
    </source>
</evidence>
<evidence type="ECO:0000313" key="3">
    <source>
        <dbReference type="Proteomes" id="UP000658382"/>
    </source>
</evidence>
<name>A0A917Q2Y0_9BACI</name>
<dbReference type="EMBL" id="BMNQ01000087">
    <property type="protein sequence ID" value="GGK08606.1"/>
    <property type="molecule type" value="Genomic_DNA"/>
</dbReference>
<keyword evidence="3" id="KW-1185">Reference proteome</keyword>
<dbReference type="AlphaFoldDB" id="A0A917Q2Y0"/>
<keyword evidence="1" id="KW-0175">Coiled coil</keyword>
<organism evidence="2 3">
    <name type="scientific">Lentibacillus kapialis</name>
    <dbReference type="NCBI Taxonomy" id="340214"/>
    <lineage>
        <taxon>Bacteria</taxon>
        <taxon>Bacillati</taxon>
        <taxon>Bacillota</taxon>
        <taxon>Bacilli</taxon>
        <taxon>Bacillales</taxon>
        <taxon>Bacillaceae</taxon>
        <taxon>Lentibacillus</taxon>
    </lineage>
</organism>
<accession>A0A917Q2Y0</accession>
<evidence type="ECO:0000256" key="1">
    <source>
        <dbReference type="SAM" id="Coils"/>
    </source>
</evidence>